<feature type="domain" description="Nudix hydrolase" evidence="3">
    <location>
        <begin position="118"/>
        <end position="255"/>
    </location>
</feature>
<dbReference type="Pfam" id="PF00293">
    <property type="entry name" value="NUDIX"/>
    <property type="match status" value="1"/>
</dbReference>
<dbReference type="PANTHER" id="PTHR43222:SF2">
    <property type="entry name" value="NUDIX HYDROLASE 23, CHLOROPLASTIC"/>
    <property type="match status" value="1"/>
</dbReference>
<evidence type="ECO:0000313" key="5">
    <source>
        <dbReference type="Proteomes" id="UP001472866"/>
    </source>
</evidence>
<dbReference type="Gene3D" id="2.20.70.10">
    <property type="match status" value="1"/>
</dbReference>
<dbReference type="GO" id="GO:0016787">
    <property type="term" value="F:hydrolase activity"/>
    <property type="evidence" value="ECO:0007669"/>
    <property type="project" value="UniProtKB-KW"/>
</dbReference>
<proteinExistence type="predicted"/>
<dbReference type="InterPro" id="IPR015797">
    <property type="entry name" value="NUDIX_hydrolase-like_dom_sf"/>
</dbReference>
<dbReference type="InterPro" id="IPR000086">
    <property type="entry name" value="NUDIX_hydrolase_dom"/>
</dbReference>
<dbReference type="SUPFAM" id="SSF55811">
    <property type="entry name" value="Nudix"/>
    <property type="match status" value="1"/>
</dbReference>
<evidence type="ECO:0000256" key="2">
    <source>
        <dbReference type="SAM" id="MobiDB-lite"/>
    </source>
</evidence>
<accession>A0AAX4PB17</accession>
<dbReference type="Pfam" id="PF14803">
    <property type="entry name" value="Zn_ribbon_Nudix"/>
    <property type="match status" value="1"/>
</dbReference>
<dbReference type="CDD" id="cd00065">
    <property type="entry name" value="FYVE_like_SF"/>
    <property type="match status" value="1"/>
</dbReference>
<dbReference type="EMBL" id="CP151506">
    <property type="protein sequence ID" value="WZN62986.1"/>
    <property type="molecule type" value="Genomic_DNA"/>
</dbReference>
<dbReference type="InterPro" id="IPR020084">
    <property type="entry name" value="NUDIX_hydrolase_CS"/>
</dbReference>
<feature type="compositionally biased region" description="Low complexity" evidence="2">
    <location>
        <begin position="62"/>
        <end position="74"/>
    </location>
</feature>
<evidence type="ECO:0000256" key="1">
    <source>
        <dbReference type="ARBA" id="ARBA00022801"/>
    </source>
</evidence>
<evidence type="ECO:0000313" key="4">
    <source>
        <dbReference type="EMBL" id="WZN62986.1"/>
    </source>
</evidence>
<sequence length="297" mass="32037">MADGRATATLSSLLTSGRSATKTAVAPLTRRTTPCGATRPRGTSSRPRFAPTRPVLGHRHLSTTTTSSSASASSMSETHKTSTHFCDACGSETSVLVPEGDNRPRRVCQNCGKVHYVNPKVVVGCLVEHTCEETGARQVSLCRRAIDPCRGLWTLPAGFQECGESTSEGAARETREEANAEVSIAAPYAHLDIPAISQTYVIFRGTFKHASASRSGSSLHSPGQETLETRLFDLEKVPHEEIAFSSVRVVLGKYAEDVRRGRYSFHHGVIEKEAGVAASSPRFKLAQYTGLPTEHKL</sequence>
<keyword evidence="1 4" id="KW-0378">Hydrolase</keyword>
<organism evidence="4 5">
    <name type="scientific">Chloropicon roscoffensis</name>
    <dbReference type="NCBI Taxonomy" id="1461544"/>
    <lineage>
        <taxon>Eukaryota</taxon>
        <taxon>Viridiplantae</taxon>
        <taxon>Chlorophyta</taxon>
        <taxon>Chloropicophyceae</taxon>
        <taxon>Chloropicales</taxon>
        <taxon>Chloropicaceae</taxon>
        <taxon>Chloropicon</taxon>
    </lineage>
</organism>
<dbReference type="PROSITE" id="PS00893">
    <property type="entry name" value="NUDIX_BOX"/>
    <property type="match status" value="1"/>
</dbReference>
<protein>
    <submittedName>
        <fullName evidence="4">MutT/NUDIX hydrolase</fullName>
    </submittedName>
</protein>
<gene>
    <name evidence="4" type="ORF">HKI87_06g45310</name>
</gene>
<feature type="region of interest" description="Disordered" evidence="2">
    <location>
        <begin position="1"/>
        <end position="76"/>
    </location>
</feature>
<name>A0AAX4PB17_9CHLO</name>
<dbReference type="InterPro" id="IPR029401">
    <property type="entry name" value="Nudix_N"/>
</dbReference>
<dbReference type="Proteomes" id="UP001472866">
    <property type="component" value="Chromosome 06"/>
</dbReference>
<reference evidence="4 5" key="1">
    <citation type="submission" date="2024-03" db="EMBL/GenBank/DDBJ databases">
        <title>Complete genome sequence of the green alga Chloropicon roscoffensis RCC1871.</title>
        <authorList>
            <person name="Lemieux C."/>
            <person name="Pombert J.-F."/>
            <person name="Otis C."/>
            <person name="Turmel M."/>
        </authorList>
    </citation>
    <scope>NUCLEOTIDE SEQUENCE [LARGE SCALE GENOMIC DNA]</scope>
    <source>
        <strain evidence="4 5">RCC1871</strain>
    </source>
</reference>
<feature type="compositionally biased region" description="Polar residues" evidence="2">
    <location>
        <begin position="8"/>
        <end position="22"/>
    </location>
</feature>
<evidence type="ECO:0000259" key="3">
    <source>
        <dbReference type="PROSITE" id="PS51462"/>
    </source>
</evidence>
<keyword evidence="5" id="KW-1185">Reference proteome</keyword>
<dbReference type="PROSITE" id="PS51462">
    <property type="entry name" value="NUDIX"/>
    <property type="match status" value="1"/>
</dbReference>
<dbReference type="Gene3D" id="3.90.79.10">
    <property type="entry name" value="Nucleoside Triphosphate Pyrophosphohydrolase"/>
    <property type="match status" value="1"/>
</dbReference>
<dbReference type="PANTHER" id="PTHR43222">
    <property type="entry name" value="NUDIX HYDROLASE 23"/>
    <property type="match status" value="1"/>
</dbReference>
<dbReference type="AlphaFoldDB" id="A0AAX4PB17"/>